<keyword evidence="3 5" id="KW-1133">Transmembrane helix</keyword>
<dbReference type="OMA" id="CMDIYIR"/>
<dbReference type="EMBL" id="CVMT01000001">
    <property type="protein sequence ID" value="CRG83181.1"/>
    <property type="molecule type" value="Genomic_DNA"/>
</dbReference>
<evidence type="ECO:0000313" key="6">
    <source>
        <dbReference type="EMBL" id="CRG83181.1"/>
    </source>
</evidence>
<dbReference type="PANTHER" id="PTHR13259">
    <property type="entry name" value="BLADDER CANCER 10 KD PROTEIN HOMOLOG"/>
    <property type="match status" value="1"/>
</dbReference>
<dbReference type="PANTHER" id="PTHR13259:SF1">
    <property type="entry name" value="BLADDER CANCER-ASSOCIATED PROTEIN"/>
    <property type="match status" value="1"/>
</dbReference>
<dbReference type="OrthoDB" id="5563033at2759"/>
<keyword evidence="2 5" id="KW-0812">Transmembrane</keyword>
<dbReference type="Pfam" id="PF06726">
    <property type="entry name" value="BC10"/>
    <property type="match status" value="1"/>
</dbReference>
<evidence type="ECO:0000256" key="2">
    <source>
        <dbReference type="ARBA" id="ARBA00022692"/>
    </source>
</evidence>
<evidence type="ECO:0000256" key="4">
    <source>
        <dbReference type="ARBA" id="ARBA00023136"/>
    </source>
</evidence>
<dbReference type="InterPro" id="IPR009598">
    <property type="entry name" value="BCALP"/>
</dbReference>
<evidence type="ECO:0000256" key="5">
    <source>
        <dbReference type="SAM" id="Phobius"/>
    </source>
</evidence>
<accession>A0A0U1LM26</accession>
<evidence type="ECO:0000313" key="7">
    <source>
        <dbReference type="Proteomes" id="UP000054383"/>
    </source>
</evidence>
<dbReference type="AlphaFoldDB" id="A0A0U1LM26"/>
<protein>
    <submittedName>
        <fullName evidence="6">Uncharacterized protein</fullName>
    </submittedName>
</protein>
<keyword evidence="4 5" id="KW-0472">Membrane</keyword>
<sequence length="211" mass="23426">MAGVKHPAPIYQGREVAAMGGESVHSYNMHPHDVWLPLLFIPTNASPLFILSFVVLTYVLHRPCIYCSALLLILFASSCHWSDRCYFDLRGDWYSPRFTSVPFTYTVPTNNTSSASAFMSSNQTISNTDPSLVNYIMETMNTTTTALAGAALEEAKKRFLMTMSGSNDTAAAAAGVEVRHAEWTGIGLSWFRSMLGQREWTIPCIDVKVRL</sequence>
<reference evidence="6 7" key="1">
    <citation type="submission" date="2015-04" db="EMBL/GenBank/DDBJ databases">
        <authorList>
            <person name="Syromyatnikov M.Y."/>
            <person name="Popov V.N."/>
        </authorList>
    </citation>
    <scope>NUCLEOTIDE SEQUENCE [LARGE SCALE GENOMIC DNA]</scope>
    <source>
        <strain evidence="6">WF-38-12</strain>
    </source>
</reference>
<organism evidence="6 7">
    <name type="scientific">Talaromyces islandicus</name>
    <name type="common">Penicillium islandicum</name>
    <dbReference type="NCBI Taxonomy" id="28573"/>
    <lineage>
        <taxon>Eukaryota</taxon>
        <taxon>Fungi</taxon>
        <taxon>Dikarya</taxon>
        <taxon>Ascomycota</taxon>
        <taxon>Pezizomycotina</taxon>
        <taxon>Eurotiomycetes</taxon>
        <taxon>Eurotiomycetidae</taxon>
        <taxon>Eurotiales</taxon>
        <taxon>Trichocomaceae</taxon>
        <taxon>Talaromyces</taxon>
        <taxon>Talaromyces sect. Islandici</taxon>
    </lineage>
</organism>
<name>A0A0U1LM26_TALIS</name>
<feature type="transmembrane region" description="Helical" evidence="5">
    <location>
        <begin position="34"/>
        <end position="56"/>
    </location>
</feature>
<comment type="subcellular location">
    <subcellularLocation>
        <location evidence="1">Membrane</location>
    </subcellularLocation>
</comment>
<keyword evidence="7" id="KW-1185">Reference proteome</keyword>
<evidence type="ECO:0000256" key="1">
    <source>
        <dbReference type="ARBA" id="ARBA00004370"/>
    </source>
</evidence>
<proteinExistence type="predicted"/>
<evidence type="ECO:0000256" key="3">
    <source>
        <dbReference type="ARBA" id="ARBA00022989"/>
    </source>
</evidence>
<dbReference type="Proteomes" id="UP000054383">
    <property type="component" value="Unassembled WGS sequence"/>
</dbReference>
<gene>
    <name evidence="6" type="ORF">PISL3812_00530</name>
</gene>
<dbReference type="SMART" id="SM01396">
    <property type="entry name" value="BC10"/>
    <property type="match status" value="1"/>
</dbReference>
<dbReference type="GO" id="GO:0016020">
    <property type="term" value="C:membrane"/>
    <property type="evidence" value="ECO:0007669"/>
    <property type="project" value="UniProtKB-SubCell"/>
</dbReference>